<evidence type="ECO:0000313" key="3">
    <source>
        <dbReference type="EMBL" id="MBE6833228.1"/>
    </source>
</evidence>
<dbReference type="EMBL" id="SVNY01000003">
    <property type="protein sequence ID" value="MBE6833228.1"/>
    <property type="molecule type" value="Genomic_DNA"/>
</dbReference>
<feature type="compositionally biased region" description="Basic and acidic residues" evidence="1">
    <location>
        <begin position="29"/>
        <end position="45"/>
    </location>
</feature>
<protein>
    <submittedName>
        <fullName evidence="3">Uncharacterized protein</fullName>
    </submittedName>
</protein>
<feature type="transmembrane region" description="Helical" evidence="2">
    <location>
        <begin position="162"/>
        <end position="185"/>
    </location>
</feature>
<feature type="compositionally biased region" description="Acidic residues" evidence="1">
    <location>
        <begin position="98"/>
        <end position="107"/>
    </location>
</feature>
<evidence type="ECO:0000256" key="2">
    <source>
        <dbReference type="SAM" id="Phobius"/>
    </source>
</evidence>
<gene>
    <name evidence="3" type="ORF">E7512_06545</name>
</gene>
<feature type="region of interest" description="Disordered" evidence="1">
    <location>
        <begin position="1"/>
        <end position="107"/>
    </location>
</feature>
<keyword evidence="2" id="KW-0472">Membrane</keyword>
<evidence type="ECO:0000313" key="4">
    <source>
        <dbReference type="Proteomes" id="UP000754750"/>
    </source>
</evidence>
<sequence>MNSEQNETKREQTEEHGELPEELVEEIDFDRFAESKKSDETRVSSDYRSAYQKKPEKRKRSSKRSPEEKKVRAALEAAEQARIRAQKVAADLAQAPEPEPEMDDFLPEGETAEREDILLIKKDPGSPGEQEQQEIAENSEAASAPAAADRAPSLRRSGKYRYGIGVGALIMVLAFVGLSVIVWGVGQRIYRAVTDDSPLRAYDTFLSPIVMQDPEPFESPKEADAEMVMKASLWRAVTQNGAQYNSYDDQGRTLVPLGDVVDACHALFGPDCDLQPSNPQEETFFEYDSEQNVFRVIPYSSQSSFSPYTVSSKKSGDTVVLRVGYVVGDWQDGTESENAAPEPVKYMQYVLKKTADGKSEYVTAVRADNAS</sequence>
<reference evidence="3" key="1">
    <citation type="submission" date="2019-04" db="EMBL/GenBank/DDBJ databases">
        <title>Evolution of Biomass-Degrading Anaerobic Consortia Revealed by Metagenomics.</title>
        <authorList>
            <person name="Peng X."/>
        </authorList>
    </citation>
    <scope>NUCLEOTIDE SEQUENCE</scope>
    <source>
        <strain evidence="3">SIG551</strain>
    </source>
</reference>
<proteinExistence type="predicted"/>
<accession>A0A928KR65</accession>
<feature type="region of interest" description="Disordered" evidence="1">
    <location>
        <begin position="122"/>
        <end position="152"/>
    </location>
</feature>
<dbReference type="AlphaFoldDB" id="A0A928KR65"/>
<feature type="compositionally biased region" description="Basic and acidic residues" evidence="1">
    <location>
        <begin position="64"/>
        <end position="73"/>
    </location>
</feature>
<keyword evidence="2" id="KW-1133">Transmembrane helix</keyword>
<feature type="compositionally biased region" description="Basic and acidic residues" evidence="1">
    <location>
        <begin position="1"/>
        <end position="19"/>
    </location>
</feature>
<feature type="compositionally biased region" description="Low complexity" evidence="1">
    <location>
        <begin position="129"/>
        <end position="151"/>
    </location>
</feature>
<comment type="caution">
    <text evidence="3">The sequence shown here is derived from an EMBL/GenBank/DDBJ whole genome shotgun (WGS) entry which is preliminary data.</text>
</comment>
<keyword evidence="2" id="KW-0812">Transmembrane</keyword>
<dbReference type="RefSeq" id="WP_326840258.1">
    <property type="nucleotide sequence ID" value="NZ_SVNY01000003.1"/>
</dbReference>
<evidence type="ECO:0000256" key="1">
    <source>
        <dbReference type="SAM" id="MobiDB-lite"/>
    </source>
</evidence>
<name>A0A928KR65_9FIRM</name>
<dbReference type="Proteomes" id="UP000754750">
    <property type="component" value="Unassembled WGS sequence"/>
</dbReference>
<organism evidence="3 4">
    <name type="scientific">Faecalispora sporosphaeroides</name>
    <dbReference type="NCBI Taxonomy" id="1549"/>
    <lineage>
        <taxon>Bacteria</taxon>
        <taxon>Bacillati</taxon>
        <taxon>Bacillota</taxon>
        <taxon>Clostridia</taxon>
        <taxon>Eubacteriales</taxon>
        <taxon>Oscillospiraceae</taxon>
        <taxon>Faecalispora</taxon>
    </lineage>
</organism>